<reference evidence="1 2" key="1">
    <citation type="journal article" date="2019" name="Sci. Rep.">
        <title>Orb-weaving spider Araneus ventricosus genome elucidates the spidroin gene catalogue.</title>
        <authorList>
            <person name="Kono N."/>
            <person name="Nakamura H."/>
            <person name="Ohtoshi R."/>
            <person name="Moran D.A.P."/>
            <person name="Shinohara A."/>
            <person name="Yoshida Y."/>
            <person name="Fujiwara M."/>
            <person name="Mori M."/>
            <person name="Tomita M."/>
            <person name="Arakawa K."/>
        </authorList>
    </citation>
    <scope>NUCLEOTIDE SEQUENCE [LARGE SCALE GENOMIC DNA]</scope>
</reference>
<evidence type="ECO:0000313" key="2">
    <source>
        <dbReference type="Proteomes" id="UP000499080"/>
    </source>
</evidence>
<sequence length="100" mass="11120">MTTPELALPSSNFHTTPVGGRLASMYDLMCNRPTYTADLLLCFGILRPEAETLTLGLSVTKECGIENLKISVHLSFRNGPQMRHQELPKRSHCIFSAQQS</sequence>
<dbReference type="EMBL" id="BGPR01024607">
    <property type="protein sequence ID" value="GBN92812.1"/>
    <property type="molecule type" value="Genomic_DNA"/>
</dbReference>
<evidence type="ECO:0000313" key="1">
    <source>
        <dbReference type="EMBL" id="GBN92812.1"/>
    </source>
</evidence>
<name>A0A4Y2SWU9_ARAVE</name>
<gene>
    <name evidence="1" type="ORF">AVEN_62282_1</name>
</gene>
<proteinExistence type="predicted"/>
<keyword evidence="2" id="KW-1185">Reference proteome</keyword>
<comment type="caution">
    <text evidence="1">The sequence shown here is derived from an EMBL/GenBank/DDBJ whole genome shotgun (WGS) entry which is preliminary data.</text>
</comment>
<organism evidence="1 2">
    <name type="scientific">Araneus ventricosus</name>
    <name type="common">Orbweaver spider</name>
    <name type="synonym">Epeira ventricosa</name>
    <dbReference type="NCBI Taxonomy" id="182803"/>
    <lineage>
        <taxon>Eukaryota</taxon>
        <taxon>Metazoa</taxon>
        <taxon>Ecdysozoa</taxon>
        <taxon>Arthropoda</taxon>
        <taxon>Chelicerata</taxon>
        <taxon>Arachnida</taxon>
        <taxon>Araneae</taxon>
        <taxon>Araneomorphae</taxon>
        <taxon>Entelegynae</taxon>
        <taxon>Araneoidea</taxon>
        <taxon>Araneidae</taxon>
        <taxon>Araneus</taxon>
    </lineage>
</organism>
<accession>A0A4Y2SWU9</accession>
<dbReference type="AlphaFoldDB" id="A0A4Y2SWU9"/>
<dbReference type="Proteomes" id="UP000499080">
    <property type="component" value="Unassembled WGS sequence"/>
</dbReference>
<protein>
    <submittedName>
        <fullName evidence="1">Uncharacterized protein</fullName>
    </submittedName>
</protein>